<evidence type="ECO:0000256" key="3">
    <source>
        <dbReference type="RuleBase" id="RU004019"/>
    </source>
</evidence>
<keyword evidence="3" id="KW-0539">Nucleus</keyword>
<evidence type="ECO:0000259" key="4">
    <source>
        <dbReference type="PROSITE" id="PS50061"/>
    </source>
</evidence>
<dbReference type="GO" id="GO:0030154">
    <property type="term" value="P:cell differentiation"/>
    <property type="evidence" value="ECO:0007669"/>
    <property type="project" value="TreeGrafter"/>
</dbReference>
<organism evidence="5 6">
    <name type="scientific">Meganyctiphanes norvegica</name>
    <name type="common">Northern krill</name>
    <name type="synonym">Thysanopoda norvegica</name>
    <dbReference type="NCBI Taxonomy" id="48144"/>
    <lineage>
        <taxon>Eukaryota</taxon>
        <taxon>Metazoa</taxon>
        <taxon>Ecdysozoa</taxon>
        <taxon>Arthropoda</taxon>
        <taxon>Crustacea</taxon>
        <taxon>Multicrustacea</taxon>
        <taxon>Malacostraca</taxon>
        <taxon>Eumalacostraca</taxon>
        <taxon>Eucarida</taxon>
        <taxon>Euphausiacea</taxon>
        <taxon>Euphausiidae</taxon>
        <taxon>Meganyctiphanes</taxon>
    </lineage>
</organism>
<dbReference type="SUPFAM" id="SSF46785">
    <property type="entry name" value="Winged helix' DNA-binding domain"/>
    <property type="match status" value="1"/>
</dbReference>
<dbReference type="PANTHER" id="PTHR11849">
    <property type="entry name" value="ETS"/>
    <property type="match status" value="1"/>
</dbReference>
<dbReference type="PROSITE" id="PS50061">
    <property type="entry name" value="ETS_DOMAIN_3"/>
    <property type="match status" value="1"/>
</dbReference>
<dbReference type="Gene3D" id="1.10.10.10">
    <property type="entry name" value="Winged helix-like DNA-binding domain superfamily/Winged helix DNA-binding domain"/>
    <property type="match status" value="1"/>
</dbReference>
<keyword evidence="6" id="KW-1185">Reference proteome</keyword>
<dbReference type="Pfam" id="PF00178">
    <property type="entry name" value="Ets"/>
    <property type="match status" value="1"/>
</dbReference>
<comment type="subcellular location">
    <subcellularLocation>
        <location evidence="3">Nucleus</location>
    </subcellularLocation>
</comment>
<dbReference type="InterPro" id="IPR036388">
    <property type="entry name" value="WH-like_DNA-bd_sf"/>
</dbReference>
<sequence>ILYDDSLDNVPLYDLDSNHSIGMLSIDMDVLDLDHNQVNQNNVMSSASSNHCQTNLSPNPAERIPRRKRLTKNVPVSDNTVQELCKTVQGYGKYIRCPKTWEFLMRLLVCSETNPEVICWEDESQYIFRLVEPKKIMELWNAKAGKSSGNYDNFARSLRYHYKKSILIPVPEKQLVYRCG</sequence>
<comment type="caution">
    <text evidence="5">The sequence shown here is derived from an EMBL/GenBank/DDBJ whole genome shotgun (WGS) entry which is preliminary data.</text>
</comment>
<feature type="domain" description="ETS" evidence="4">
    <location>
        <begin position="98"/>
        <end position="180"/>
    </location>
</feature>
<dbReference type="GO" id="GO:0043565">
    <property type="term" value="F:sequence-specific DNA binding"/>
    <property type="evidence" value="ECO:0007669"/>
    <property type="project" value="InterPro"/>
</dbReference>
<evidence type="ECO:0000313" key="5">
    <source>
        <dbReference type="EMBL" id="CAL4156708.1"/>
    </source>
</evidence>
<dbReference type="InterPro" id="IPR046328">
    <property type="entry name" value="ETS_fam"/>
</dbReference>
<comment type="similarity">
    <text evidence="1 3">Belongs to the ETS family.</text>
</comment>
<evidence type="ECO:0000313" key="6">
    <source>
        <dbReference type="Proteomes" id="UP001497623"/>
    </source>
</evidence>
<dbReference type="AlphaFoldDB" id="A0AAV2S388"/>
<gene>
    <name evidence="5" type="ORF">MNOR_LOCUS31756</name>
</gene>
<feature type="non-terminal residue" evidence="5">
    <location>
        <position position="1"/>
    </location>
</feature>
<dbReference type="Proteomes" id="UP001497623">
    <property type="component" value="Unassembled WGS sequence"/>
</dbReference>
<reference evidence="5 6" key="1">
    <citation type="submission" date="2024-05" db="EMBL/GenBank/DDBJ databases">
        <authorList>
            <person name="Wallberg A."/>
        </authorList>
    </citation>
    <scope>NUCLEOTIDE SEQUENCE [LARGE SCALE GENOMIC DNA]</scope>
</reference>
<dbReference type="EMBL" id="CAXKWB010041631">
    <property type="protein sequence ID" value="CAL4156708.1"/>
    <property type="molecule type" value="Genomic_DNA"/>
</dbReference>
<proteinExistence type="inferred from homology"/>
<evidence type="ECO:0000256" key="1">
    <source>
        <dbReference type="ARBA" id="ARBA00005562"/>
    </source>
</evidence>
<keyword evidence="2 3" id="KW-0238">DNA-binding</keyword>
<name>A0AAV2S388_MEGNR</name>
<accession>A0AAV2S388</accession>
<feature type="non-terminal residue" evidence="5">
    <location>
        <position position="180"/>
    </location>
</feature>
<dbReference type="SMART" id="SM00413">
    <property type="entry name" value="ETS"/>
    <property type="match status" value="1"/>
</dbReference>
<dbReference type="PRINTS" id="PR00454">
    <property type="entry name" value="ETSDOMAIN"/>
</dbReference>
<dbReference type="InterPro" id="IPR036390">
    <property type="entry name" value="WH_DNA-bd_sf"/>
</dbReference>
<dbReference type="GO" id="GO:0000981">
    <property type="term" value="F:DNA-binding transcription factor activity, RNA polymerase II-specific"/>
    <property type="evidence" value="ECO:0007669"/>
    <property type="project" value="TreeGrafter"/>
</dbReference>
<dbReference type="InterPro" id="IPR000418">
    <property type="entry name" value="Ets_dom"/>
</dbReference>
<protein>
    <recommendedName>
        <fullName evidence="4">ETS domain-containing protein</fullName>
    </recommendedName>
</protein>
<dbReference type="GO" id="GO:0005634">
    <property type="term" value="C:nucleus"/>
    <property type="evidence" value="ECO:0007669"/>
    <property type="project" value="UniProtKB-SubCell"/>
</dbReference>
<evidence type="ECO:0000256" key="2">
    <source>
        <dbReference type="ARBA" id="ARBA00023125"/>
    </source>
</evidence>